<feature type="site" description="Important for substrate specificity" evidence="3">
    <location>
        <position position="12"/>
    </location>
</feature>
<dbReference type="PANTHER" id="PTHR43213:SF5">
    <property type="entry name" value="BIFUNCTIONAL DTTP_UTP PYROPHOSPHATASE_METHYLTRANSFERASE PROTEIN-RELATED"/>
    <property type="match status" value="1"/>
</dbReference>
<comment type="catalytic activity">
    <reaction evidence="3">
        <text>dTTP + H2O = dTMP + diphosphate + H(+)</text>
        <dbReference type="Rhea" id="RHEA:28534"/>
        <dbReference type="ChEBI" id="CHEBI:15377"/>
        <dbReference type="ChEBI" id="CHEBI:15378"/>
        <dbReference type="ChEBI" id="CHEBI:33019"/>
        <dbReference type="ChEBI" id="CHEBI:37568"/>
        <dbReference type="ChEBI" id="CHEBI:63528"/>
        <dbReference type="EC" id="3.6.1.9"/>
    </reaction>
</comment>
<evidence type="ECO:0000313" key="5">
    <source>
        <dbReference type="Proteomes" id="UP000649826"/>
    </source>
</evidence>
<comment type="caution">
    <text evidence="3">Lacks conserved residue(s) required for the propagation of feature annotation.</text>
</comment>
<comment type="caution">
    <text evidence="4">The sequence shown here is derived from an EMBL/GenBank/DDBJ whole genome shotgun (WGS) entry which is preliminary data.</text>
</comment>
<dbReference type="Gene3D" id="3.90.950.10">
    <property type="match status" value="1"/>
</dbReference>
<comment type="similarity">
    <text evidence="3">Belongs to the Maf family. YhdE subfamily.</text>
</comment>
<dbReference type="InterPro" id="IPR003697">
    <property type="entry name" value="Maf-like"/>
</dbReference>
<protein>
    <recommendedName>
        <fullName evidence="3">dTTP/UTP pyrophosphatase</fullName>
        <shortName evidence="3">dTTPase/UTPase</shortName>
        <ecNumber evidence="3">3.6.1.9</ecNumber>
    </recommendedName>
    <alternativeName>
        <fullName evidence="3">Nucleoside triphosphate pyrophosphatase</fullName>
    </alternativeName>
    <alternativeName>
        <fullName evidence="3">Nucleotide pyrophosphatase</fullName>
        <shortName evidence="3">Nucleotide PPase</shortName>
    </alternativeName>
</protein>
<dbReference type="EMBL" id="JACOQG010000015">
    <property type="protein sequence ID" value="MBC5780035.1"/>
    <property type="molecule type" value="Genomic_DNA"/>
</dbReference>
<dbReference type="PANTHER" id="PTHR43213">
    <property type="entry name" value="BIFUNCTIONAL DTTP/UTP PYROPHOSPHATASE/METHYLTRANSFERASE PROTEIN-RELATED"/>
    <property type="match status" value="1"/>
</dbReference>
<comment type="function">
    <text evidence="3">Nucleoside triphosphate pyrophosphatase that hydrolyzes dTTP and UTP. May have a dual role in cell division arrest and in preventing the incorporation of modified nucleotides into cellular nucleic acids.</text>
</comment>
<dbReference type="PIRSF" id="PIRSF006305">
    <property type="entry name" value="Maf"/>
    <property type="match status" value="1"/>
</dbReference>
<evidence type="ECO:0000256" key="2">
    <source>
        <dbReference type="ARBA" id="ARBA00022801"/>
    </source>
</evidence>
<comment type="cofactor">
    <cofactor evidence="1 3">
        <name>a divalent metal cation</name>
        <dbReference type="ChEBI" id="CHEBI:60240"/>
    </cofactor>
</comment>
<organism evidence="4 5">
    <name type="scientific">Blautia difficilis</name>
    <dbReference type="NCBI Taxonomy" id="2763027"/>
    <lineage>
        <taxon>Bacteria</taxon>
        <taxon>Bacillati</taxon>
        <taxon>Bacillota</taxon>
        <taxon>Clostridia</taxon>
        <taxon>Lachnospirales</taxon>
        <taxon>Lachnospiraceae</taxon>
        <taxon>Blautia</taxon>
    </lineage>
</organism>
<keyword evidence="2 3" id="KW-0378">Hydrolase</keyword>
<keyword evidence="5" id="KW-1185">Reference proteome</keyword>
<dbReference type="Proteomes" id="UP000649826">
    <property type="component" value="Unassembled WGS sequence"/>
</dbReference>
<comment type="catalytic activity">
    <reaction evidence="3">
        <text>UTP + H2O = UMP + diphosphate + H(+)</text>
        <dbReference type="Rhea" id="RHEA:29395"/>
        <dbReference type="ChEBI" id="CHEBI:15377"/>
        <dbReference type="ChEBI" id="CHEBI:15378"/>
        <dbReference type="ChEBI" id="CHEBI:33019"/>
        <dbReference type="ChEBI" id="CHEBI:46398"/>
        <dbReference type="ChEBI" id="CHEBI:57865"/>
        <dbReference type="EC" id="3.6.1.9"/>
    </reaction>
</comment>
<dbReference type="CDD" id="cd00555">
    <property type="entry name" value="Maf"/>
    <property type="match status" value="1"/>
</dbReference>
<dbReference type="RefSeq" id="WP_019161078.1">
    <property type="nucleotide sequence ID" value="NZ_JACOQG010000015.1"/>
</dbReference>
<feature type="active site" description="Proton acceptor" evidence="3">
    <location>
        <position position="72"/>
    </location>
</feature>
<evidence type="ECO:0000256" key="3">
    <source>
        <dbReference type="HAMAP-Rule" id="MF_00528"/>
    </source>
</evidence>
<dbReference type="SUPFAM" id="SSF52972">
    <property type="entry name" value="ITPase-like"/>
    <property type="match status" value="1"/>
</dbReference>
<gene>
    <name evidence="4" type="primary">maf</name>
    <name evidence="4" type="ORF">H8Z82_10235</name>
</gene>
<dbReference type="HAMAP" id="MF_00528">
    <property type="entry name" value="Maf"/>
    <property type="match status" value="1"/>
</dbReference>
<name>A0ABR7IJ99_9FIRM</name>
<accession>A0ABR7IJ99</accession>
<keyword evidence="3" id="KW-0546">Nucleotide metabolism</keyword>
<comment type="subcellular location">
    <subcellularLocation>
        <location evidence="3">Cytoplasm</location>
    </subcellularLocation>
</comment>
<reference evidence="4 5" key="1">
    <citation type="submission" date="2020-08" db="EMBL/GenBank/DDBJ databases">
        <title>Genome public.</title>
        <authorList>
            <person name="Liu C."/>
            <person name="Sun Q."/>
        </authorList>
    </citation>
    <scope>NUCLEOTIDE SEQUENCE [LARGE SCALE GENOMIC DNA]</scope>
    <source>
        <strain evidence="4 5">M29</strain>
    </source>
</reference>
<evidence type="ECO:0000313" key="4">
    <source>
        <dbReference type="EMBL" id="MBC5780035.1"/>
    </source>
</evidence>
<keyword evidence="3" id="KW-0963">Cytoplasm</keyword>
<feature type="site" description="Important for substrate specificity" evidence="3">
    <location>
        <position position="159"/>
    </location>
</feature>
<feature type="site" description="Important for substrate specificity" evidence="3">
    <location>
        <position position="73"/>
    </location>
</feature>
<dbReference type="Pfam" id="PF02545">
    <property type="entry name" value="Maf"/>
    <property type="match status" value="1"/>
</dbReference>
<dbReference type="EC" id="3.6.1.9" evidence="3"/>
<proteinExistence type="inferred from homology"/>
<evidence type="ECO:0000256" key="1">
    <source>
        <dbReference type="ARBA" id="ARBA00001968"/>
    </source>
</evidence>
<dbReference type="InterPro" id="IPR029001">
    <property type="entry name" value="ITPase-like_fam"/>
</dbReference>
<dbReference type="NCBIfam" id="TIGR00172">
    <property type="entry name" value="maf"/>
    <property type="match status" value="1"/>
</dbReference>
<sequence>MRKIILASASPRRRELLTQAGVTFSIIPAHGEEKRTSDEPGEAVQKLAFDKAVSVAEELGECEEKTLVIGSDTVVVFQNSILGKPADEEDAVHTLQRLQDNTHQVYTGVAVLEKKQGQWIEHTFYEKTDVKFYPVSENEIRAYVSTGEPMDKAGSYGIQGRWGIYVKGICGDYNNVVGLPVARLFHEMKKLGISLVD</sequence>